<evidence type="ECO:0000256" key="9">
    <source>
        <dbReference type="SAM" id="Coils"/>
    </source>
</evidence>
<comment type="PTM">
    <text evidence="8">Methylated by PrmC. Methylation increases the termination efficiency of RF1.</text>
</comment>
<dbReference type="Pfam" id="PF00472">
    <property type="entry name" value="RF-1"/>
    <property type="match status" value="1"/>
</dbReference>
<dbReference type="Pfam" id="PF03462">
    <property type="entry name" value="PCRF"/>
    <property type="match status" value="1"/>
</dbReference>
<evidence type="ECO:0000256" key="6">
    <source>
        <dbReference type="ARBA" id="ARBA00022917"/>
    </source>
</evidence>
<evidence type="ECO:0000256" key="4">
    <source>
        <dbReference type="ARBA" id="ARBA00022481"/>
    </source>
</evidence>
<proteinExistence type="inferred from homology"/>
<dbReference type="Gene3D" id="3.30.160.20">
    <property type="match status" value="1"/>
</dbReference>
<keyword evidence="14" id="KW-1185">Reference proteome</keyword>
<dbReference type="Proteomes" id="UP000480929">
    <property type="component" value="Unassembled WGS sequence"/>
</dbReference>
<dbReference type="AlphaFoldDB" id="A0A6N7S5L0"/>
<dbReference type="FunFam" id="3.30.160.20:FF:000004">
    <property type="entry name" value="Peptide chain release factor 1"/>
    <property type="match status" value="1"/>
</dbReference>
<dbReference type="InterPro" id="IPR050057">
    <property type="entry name" value="Prokaryotic/Mito_RF"/>
</dbReference>
<evidence type="ECO:0000313" key="12">
    <source>
        <dbReference type="EMBL" id="MSC32163.1"/>
    </source>
</evidence>
<evidence type="ECO:0000256" key="3">
    <source>
        <dbReference type="ARBA" id="ARBA00010835"/>
    </source>
</evidence>
<accession>A0A6N7S5L0</accession>
<dbReference type="InterPro" id="IPR045853">
    <property type="entry name" value="Pep_chain_release_fac_I_sf"/>
</dbReference>
<comment type="subcellular location">
    <subcellularLocation>
        <location evidence="2 8">Cytoplasm</location>
    </subcellularLocation>
</comment>
<evidence type="ECO:0000313" key="14">
    <source>
        <dbReference type="Proteomes" id="UP000480929"/>
    </source>
</evidence>
<reference evidence="13 14" key="1">
    <citation type="journal article" date="2019" name="Nat. Med.">
        <title>A library of human gut bacterial isolates paired with longitudinal multiomics data enables mechanistic microbiome research.</title>
        <authorList>
            <person name="Poyet M."/>
            <person name="Groussin M."/>
            <person name="Gibbons S.M."/>
            <person name="Avila-Pacheco J."/>
            <person name="Jiang X."/>
            <person name="Kearney S.M."/>
            <person name="Perrotta A.R."/>
            <person name="Berdy B."/>
            <person name="Zhao S."/>
            <person name="Lieberman T.D."/>
            <person name="Swanson P.K."/>
            <person name="Smith M."/>
            <person name="Roesemann S."/>
            <person name="Alexander J.E."/>
            <person name="Rich S.A."/>
            <person name="Livny J."/>
            <person name="Vlamakis H."/>
            <person name="Clish C."/>
            <person name="Bullock K."/>
            <person name="Deik A."/>
            <person name="Scott J."/>
            <person name="Pierce K.A."/>
            <person name="Xavier R.J."/>
            <person name="Alm E.J."/>
        </authorList>
    </citation>
    <scope>NUCLEOTIDE SEQUENCE [LARGE SCALE GENOMIC DNA]</scope>
    <source>
        <strain evidence="11 13">BIOML-A4</strain>
        <strain evidence="12 14">BIOML-A5</strain>
    </source>
</reference>
<evidence type="ECO:0000256" key="8">
    <source>
        <dbReference type="HAMAP-Rule" id="MF_00093"/>
    </source>
</evidence>
<evidence type="ECO:0000256" key="1">
    <source>
        <dbReference type="ARBA" id="ARBA00002986"/>
    </source>
</evidence>
<dbReference type="FunFam" id="3.30.70.1660:FF:000002">
    <property type="entry name" value="Peptide chain release factor 1"/>
    <property type="match status" value="1"/>
</dbReference>
<dbReference type="Gene3D" id="6.10.140.1950">
    <property type="match status" value="1"/>
</dbReference>
<feature type="coiled-coil region" evidence="9">
    <location>
        <begin position="1"/>
        <end position="67"/>
    </location>
</feature>
<dbReference type="FunFam" id="3.30.70.1660:FF:000004">
    <property type="entry name" value="Peptide chain release factor 1"/>
    <property type="match status" value="1"/>
</dbReference>
<feature type="modified residue" description="N5-methylglutamine" evidence="8">
    <location>
        <position position="235"/>
    </location>
</feature>
<keyword evidence="6 8" id="KW-0648">Protein biosynthesis</keyword>
<evidence type="ECO:0000256" key="7">
    <source>
        <dbReference type="ARBA" id="ARBA00050039"/>
    </source>
</evidence>
<keyword evidence="4 8" id="KW-0488">Methylation</keyword>
<evidence type="ECO:0000256" key="2">
    <source>
        <dbReference type="ARBA" id="ARBA00004496"/>
    </source>
</evidence>
<dbReference type="Gene3D" id="3.30.70.1660">
    <property type="match status" value="1"/>
</dbReference>
<organism evidence="11 13">
    <name type="scientific">Holdemania massiliensis</name>
    <dbReference type="NCBI Taxonomy" id="1468449"/>
    <lineage>
        <taxon>Bacteria</taxon>
        <taxon>Bacillati</taxon>
        <taxon>Bacillota</taxon>
        <taxon>Erysipelotrichia</taxon>
        <taxon>Erysipelotrichales</taxon>
        <taxon>Erysipelotrichaceae</taxon>
        <taxon>Holdemania</taxon>
    </lineage>
</organism>
<dbReference type="NCBIfam" id="NF001859">
    <property type="entry name" value="PRK00591.1"/>
    <property type="match status" value="1"/>
</dbReference>
<dbReference type="OrthoDB" id="9806673at2"/>
<feature type="domain" description="Prokaryotic-type class I peptide chain release factors" evidence="10">
    <location>
        <begin position="228"/>
        <end position="244"/>
    </location>
</feature>
<gene>
    <name evidence="8 11" type="primary">prfA</name>
    <name evidence="12" type="ORF">GKD88_03415</name>
    <name evidence="11" type="ORF">GKE08_04685</name>
</gene>
<dbReference type="GO" id="GO:0016149">
    <property type="term" value="F:translation release factor activity, codon specific"/>
    <property type="evidence" value="ECO:0007669"/>
    <property type="project" value="UniProtKB-UniRule"/>
</dbReference>
<dbReference type="InterPro" id="IPR000352">
    <property type="entry name" value="Pep_chain_release_fac_I"/>
</dbReference>
<dbReference type="EMBL" id="WKPJ01000004">
    <property type="protein sequence ID" value="MSA88616.1"/>
    <property type="molecule type" value="Genomic_DNA"/>
</dbReference>
<evidence type="ECO:0000259" key="10">
    <source>
        <dbReference type="PROSITE" id="PS00745"/>
    </source>
</evidence>
<dbReference type="Proteomes" id="UP000433575">
    <property type="component" value="Unassembled WGS sequence"/>
</dbReference>
<comment type="similarity">
    <text evidence="3 8">Belongs to the prokaryotic/mitochondrial release factor family.</text>
</comment>
<dbReference type="NCBIfam" id="TIGR00019">
    <property type="entry name" value="prfA"/>
    <property type="match status" value="1"/>
</dbReference>
<protein>
    <recommendedName>
        <fullName evidence="7 8">Peptide chain release factor 1</fullName>
        <shortName evidence="8">RF-1</shortName>
    </recommendedName>
</protein>
<dbReference type="EMBL" id="WKPI01000003">
    <property type="protein sequence ID" value="MSC32163.1"/>
    <property type="molecule type" value="Genomic_DNA"/>
</dbReference>
<dbReference type="PANTHER" id="PTHR43804">
    <property type="entry name" value="LD18447P"/>
    <property type="match status" value="1"/>
</dbReference>
<dbReference type="InterPro" id="IPR004373">
    <property type="entry name" value="RF-1"/>
</dbReference>
<name>A0A6N7S5L0_9FIRM</name>
<evidence type="ECO:0000313" key="11">
    <source>
        <dbReference type="EMBL" id="MSA88616.1"/>
    </source>
</evidence>
<dbReference type="GO" id="GO:0005829">
    <property type="term" value="C:cytosol"/>
    <property type="evidence" value="ECO:0007669"/>
    <property type="project" value="UniProtKB-ARBA"/>
</dbReference>
<sequence>MDAMMKRLQSIEARYDEINEEMMSPAIVSDPKRLAQLGKEQASLKQSVEAYEELKSLNSHIEQAEEMLKEHDPELKEMAQMELDELLPKKEALIEKIEVLLIPKDPNDDHDCIVEIRGAAGGDEGNIFAGDLYRMYVRYAETQGWKIQVLEMSESEAGGFSEISFLVKGNEVYRQLKFESGAHRVQRVPKTETQGRIHTSTATVLVLPDAEEADIEINPADLTIETHRASGAGGQHINKTDSAVRIVHVPTGITVNCQEGRSQHENRETAMRLIRARVYEELSRQKEEAEGAIRRAKIGTGDRSEKIRTYNYPQNRVTDHRIGFTVNQLDRIMEGKLDDVIAALLAEEQRQKLAGEQNHA</sequence>
<comment type="caution">
    <text evidence="11">The sequence shown here is derived from an EMBL/GenBank/DDBJ whole genome shotgun (WGS) entry which is preliminary data.</text>
</comment>
<dbReference type="InterPro" id="IPR005139">
    <property type="entry name" value="PCRF"/>
</dbReference>
<evidence type="ECO:0000313" key="13">
    <source>
        <dbReference type="Proteomes" id="UP000433575"/>
    </source>
</evidence>
<evidence type="ECO:0000256" key="5">
    <source>
        <dbReference type="ARBA" id="ARBA00022490"/>
    </source>
</evidence>
<dbReference type="SUPFAM" id="SSF75620">
    <property type="entry name" value="Release factor"/>
    <property type="match status" value="1"/>
</dbReference>
<keyword evidence="5 8" id="KW-0963">Cytoplasm</keyword>
<dbReference type="PROSITE" id="PS00745">
    <property type="entry name" value="RF_PROK_I"/>
    <property type="match status" value="1"/>
</dbReference>
<comment type="function">
    <text evidence="1 8">Peptide chain release factor 1 directs the termination of translation in response to the peptide chain termination codons UAG and UAA.</text>
</comment>
<dbReference type="HAMAP" id="MF_00093">
    <property type="entry name" value="Rel_fac_1"/>
    <property type="match status" value="1"/>
</dbReference>
<dbReference type="RefSeq" id="WP_154238129.1">
    <property type="nucleotide sequence ID" value="NZ_CALJPI010000298.1"/>
</dbReference>
<keyword evidence="9" id="KW-0175">Coiled coil</keyword>
<dbReference type="SMART" id="SM00937">
    <property type="entry name" value="PCRF"/>
    <property type="match status" value="1"/>
</dbReference>
<dbReference type="PANTHER" id="PTHR43804:SF7">
    <property type="entry name" value="LD18447P"/>
    <property type="match status" value="1"/>
</dbReference>